<dbReference type="Proteomes" id="UP000784294">
    <property type="component" value="Unassembled WGS sequence"/>
</dbReference>
<sequence>MDVRCQELTEDVTLLADEKSKLVDQSARDESLALRVTTLERDLAKSQVRVTELEKVLYLQQFFRGFCILIRAYPIGRF</sequence>
<name>A0A3S5CPZ1_9PLAT</name>
<reference evidence="1" key="1">
    <citation type="submission" date="2018-11" db="EMBL/GenBank/DDBJ databases">
        <authorList>
            <consortium name="Pathogen Informatics"/>
        </authorList>
    </citation>
    <scope>NUCLEOTIDE SEQUENCE</scope>
</reference>
<dbReference type="EMBL" id="CAAALY010258644">
    <property type="protein sequence ID" value="VEL38681.1"/>
    <property type="molecule type" value="Genomic_DNA"/>
</dbReference>
<dbReference type="AlphaFoldDB" id="A0A3S5CPZ1"/>
<proteinExistence type="predicted"/>
<keyword evidence="2" id="KW-1185">Reference proteome</keyword>
<protein>
    <submittedName>
        <fullName evidence="1">Uncharacterized protein</fullName>
    </submittedName>
</protein>
<evidence type="ECO:0000313" key="1">
    <source>
        <dbReference type="EMBL" id="VEL38681.1"/>
    </source>
</evidence>
<evidence type="ECO:0000313" key="2">
    <source>
        <dbReference type="Proteomes" id="UP000784294"/>
    </source>
</evidence>
<organism evidence="1 2">
    <name type="scientific">Protopolystoma xenopodis</name>
    <dbReference type="NCBI Taxonomy" id="117903"/>
    <lineage>
        <taxon>Eukaryota</taxon>
        <taxon>Metazoa</taxon>
        <taxon>Spiralia</taxon>
        <taxon>Lophotrochozoa</taxon>
        <taxon>Platyhelminthes</taxon>
        <taxon>Monogenea</taxon>
        <taxon>Polyopisthocotylea</taxon>
        <taxon>Polystomatidea</taxon>
        <taxon>Polystomatidae</taxon>
        <taxon>Protopolystoma</taxon>
    </lineage>
</organism>
<accession>A0A3S5CPZ1</accession>
<gene>
    <name evidence="1" type="ORF">PXEA_LOCUS32121</name>
</gene>
<comment type="caution">
    <text evidence="1">The sequence shown here is derived from an EMBL/GenBank/DDBJ whole genome shotgun (WGS) entry which is preliminary data.</text>
</comment>